<evidence type="ECO:0000256" key="3">
    <source>
        <dbReference type="SAM" id="MobiDB-lite"/>
    </source>
</evidence>
<keyword evidence="1 2" id="KW-0238">DNA-binding</keyword>
<evidence type="ECO:0000313" key="7">
    <source>
        <dbReference type="Proteomes" id="UP000535182"/>
    </source>
</evidence>
<feature type="region of interest" description="Disordered" evidence="3">
    <location>
        <begin position="139"/>
        <end position="159"/>
    </location>
</feature>
<proteinExistence type="predicted"/>
<sequence>MPVEPKAFRVLIYLLQNPGRVVTKEEILESVWNDCAVSDNSLTRSIATLRRLLRDDTHEPRYIATVPTVGYRFLCAVKVTDEAGQLELAPAEIVEITDQSRSRRRVSKLPIGVTAVTALALAAFVFVLVAHRQGSKLPTYGPESRLTASSKETPVTSSSISPDAKYLAYTDRTGLFVRQLEDGETNHLFLPQSLGPVRVESWFPDSAHLLVSSWDGGPNDPQSLWKVSLAGATPPRKLVEDGELARVSPDGALIAFLRVADSRTEIWTIRSDTAEAHQVLTTSATEEEYLSAAAWAPDSRRFAYVRTTVHQDGSGERKIETIDIATRKVKLVLSDPNVRPWLTWTEKSSLVYSRFDETPNQKDMNLWLARLDAQTDQKRFKTQITSGHGFLVELSASSDGKVLAFRRVEPQGDVYIAELRQGKLLAAPARLTRENWEDDAHSWTRDSEAVLFTSDRDGRQHIYRQDIDQLAPVLLVGGEHDLGLPRLSPEGSDMLYLQYPRQAEASRDVQIRTIPLSGGTSRLLLQAPGIWNHECARLPSSVCIYSSGSQKDLRLFSFDSKTGAKTELSSSKFKSTLWDNWGLSPDGKYLAGFKPIPLHDVVIRIISLQDESEKSISLPGWIGLNGMDWAADGMSLWVSACTQHSSLWGEPNTCTLVNAGLNGRITPLIDGRDIHFFAAIPSPNGDRLALDGETADNSNVWIVRADH</sequence>
<comment type="caution">
    <text evidence="6">The sequence shown here is derived from an EMBL/GenBank/DDBJ whole genome shotgun (WGS) entry which is preliminary data.</text>
</comment>
<dbReference type="Proteomes" id="UP000535182">
    <property type="component" value="Unassembled WGS sequence"/>
</dbReference>
<dbReference type="SUPFAM" id="SSF46894">
    <property type="entry name" value="C-terminal effector domain of the bipartite response regulators"/>
    <property type="match status" value="1"/>
</dbReference>
<name>A0A9X0QHL3_9BACT</name>
<dbReference type="InterPro" id="IPR016032">
    <property type="entry name" value="Sig_transdc_resp-reg_C-effctor"/>
</dbReference>
<dbReference type="AlphaFoldDB" id="A0A9X0QHL3"/>
<feature type="compositionally biased region" description="Polar residues" evidence="3">
    <location>
        <begin position="146"/>
        <end position="159"/>
    </location>
</feature>
<dbReference type="SUPFAM" id="SSF82171">
    <property type="entry name" value="DPP6 N-terminal domain-like"/>
    <property type="match status" value="1"/>
</dbReference>
<reference evidence="6 7" key="1">
    <citation type="submission" date="2020-08" db="EMBL/GenBank/DDBJ databases">
        <title>Genomic Encyclopedia of Type Strains, Phase IV (KMG-V): Genome sequencing to study the core and pangenomes of soil and plant-associated prokaryotes.</title>
        <authorList>
            <person name="Whitman W."/>
        </authorList>
    </citation>
    <scope>NUCLEOTIDE SEQUENCE [LARGE SCALE GENOMIC DNA]</scope>
    <source>
        <strain evidence="6 7">X5P2</strain>
    </source>
</reference>
<evidence type="ECO:0000256" key="2">
    <source>
        <dbReference type="PROSITE-ProRule" id="PRU01091"/>
    </source>
</evidence>
<protein>
    <submittedName>
        <fullName evidence="6">DNA-binding winged helix-turn-helix (WHTH) protein/Tol biopolymer transport system component</fullName>
    </submittedName>
</protein>
<keyword evidence="4" id="KW-0472">Membrane</keyword>
<dbReference type="Pfam" id="PF00486">
    <property type="entry name" value="Trans_reg_C"/>
    <property type="match status" value="1"/>
</dbReference>
<dbReference type="GO" id="GO:0003677">
    <property type="term" value="F:DNA binding"/>
    <property type="evidence" value="ECO:0007669"/>
    <property type="project" value="UniProtKB-UniRule"/>
</dbReference>
<dbReference type="InterPro" id="IPR036388">
    <property type="entry name" value="WH-like_DNA-bd_sf"/>
</dbReference>
<organism evidence="6 7">
    <name type="scientific">Tunturiibacter gelidiferens</name>
    <dbReference type="NCBI Taxonomy" id="3069689"/>
    <lineage>
        <taxon>Bacteria</taxon>
        <taxon>Pseudomonadati</taxon>
        <taxon>Acidobacteriota</taxon>
        <taxon>Terriglobia</taxon>
        <taxon>Terriglobales</taxon>
        <taxon>Acidobacteriaceae</taxon>
        <taxon>Tunturiibacter</taxon>
    </lineage>
</organism>
<keyword evidence="4" id="KW-0812">Transmembrane</keyword>
<dbReference type="CDD" id="cd00383">
    <property type="entry name" value="trans_reg_C"/>
    <property type="match status" value="1"/>
</dbReference>
<dbReference type="GO" id="GO:0000160">
    <property type="term" value="P:phosphorelay signal transduction system"/>
    <property type="evidence" value="ECO:0007669"/>
    <property type="project" value="InterPro"/>
</dbReference>
<dbReference type="RefSeq" id="WP_183980135.1">
    <property type="nucleotide sequence ID" value="NZ_JACHEB010000010.1"/>
</dbReference>
<dbReference type="InterPro" id="IPR001867">
    <property type="entry name" value="OmpR/PhoB-type_DNA-bd"/>
</dbReference>
<evidence type="ECO:0000313" key="6">
    <source>
        <dbReference type="EMBL" id="MBB5330588.1"/>
    </source>
</evidence>
<dbReference type="InterPro" id="IPR011042">
    <property type="entry name" value="6-blade_b-propeller_TolB-like"/>
</dbReference>
<dbReference type="EMBL" id="JACHEB010000010">
    <property type="protein sequence ID" value="MBB5330588.1"/>
    <property type="molecule type" value="Genomic_DNA"/>
</dbReference>
<accession>A0A9X0QHL3</accession>
<dbReference type="SMART" id="SM00862">
    <property type="entry name" value="Trans_reg_C"/>
    <property type="match status" value="1"/>
</dbReference>
<evidence type="ECO:0000256" key="1">
    <source>
        <dbReference type="ARBA" id="ARBA00023125"/>
    </source>
</evidence>
<dbReference type="PROSITE" id="PS51755">
    <property type="entry name" value="OMPR_PHOB"/>
    <property type="match status" value="1"/>
</dbReference>
<dbReference type="GO" id="GO:0006355">
    <property type="term" value="P:regulation of DNA-templated transcription"/>
    <property type="evidence" value="ECO:0007669"/>
    <property type="project" value="InterPro"/>
</dbReference>
<evidence type="ECO:0000259" key="5">
    <source>
        <dbReference type="PROSITE" id="PS51755"/>
    </source>
</evidence>
<gene>
    <name evidence="6" type="ORF">HDF14_004223</name>
</gene>
<dbReference type="Gene3D" id="1.10.10.10">
    <property type="entry name" value="Winged helix-like DNA-binding domain superfamily/Winged helix DNA-binding domain"/>
    <property type="match status" value="1"/>
</dbReference>
<dbReference type="PANTHER" id="PTHR36842:SF1">
    <property type="entry name" value="PROTEIN TOLB"/>
    <property type="match status" value="1"/>
</dbReference>
<dbReference type="Gene3D" id="2.120.10.30">
    <property type="entry name" value="TolB, C-terminal domain"/>
    <property type="match status" value="3"/>
</dbReference>
<evidence type="ECO:0000256" key="4">
    <source>
        <dbReference type="SAM" id="Phobius"/>
    </source>
</evidence>
<feature type="transmembrane region" description="Helical" evidence="4">
    <location>
        <begin position="109"/>
        <end position="130"/>
    </location>
</feature>
<feature type="DNA-binding region" description="OmpR/PhoB-type" evidence="2">
    <location>
        <begin position="1"/>
        <end position="75"/>
    </location>
</feature>
<dbReference type="PANTHER" id="PTHR36842">
    <property type="entry name" value="PROTEIN TOLB HOMOLOG"/>
    <property type="match status" value="1"/>
</dbReference>
<keyword evidence="7" id="KW-1185">Reference proteome</keyword>
<feature type="domain" description="OmpR/PhoB-type" evidence="5">
    <location>
        <begin position="1"/>
        <end position="75"/>
    </location>
</feature>
<keyword evidence="4" id="KW-1133">Transmembrane helix</keyword>
<dbReference type="SUPFAM" id="SSF69304">
    <property type="entry name" value="Tricorn protease N-terminal domain"/>
    <property type="match status" value="1"/>
</dbReference>